<dbReference type="InterPro" id="IPR046887">
    <property type="entry name" value="RsmE_PUA-like"/>
</dbReference>
<dbReference type="PANTHER" id="PTHR30027:SF3">
    <property type="entry name" value="16S RRNA (URACIL(1498)-N(3))-METHYLTRANSFERASE"/>
    <property type="match status" value="1"/>
</dbReference>
<dbReference type="SUPFAM" id="SSF88697">
    <property type="entry name" value="PUA domain-like"/>
    <property type="match status" value="1"/>
</dbReference>
<dbReference type="Gene3D" id="3.40.1280.10">
    <property type="match status" value="1"/>
</dbReference>
<evidence type="ECO:0000256" key="6">
    <source>
        <dbReference type="ARBA" id="ARBA00022552"/>
    </source>
</evidence>
<dbReference type="InterPro" id="IPR006700">
    <property type="entry name" value="RsmE"/>
</dbReference>
<dbReference type="EC" id="2.1.1.193" evidence="3 12"/>
<evidence type="ECO:0000256" key="4">
    <source>
        <dbReference type="ARBA" id="ARBA00013673"/>
    </source>
</evidence>
<evidence type="ECO:0000313" key="15">
    <source>
        <dbReference type="EMBL" id="CZQ87125.1"/>
    </source>
</evidence>
<dbReference type="Pfam" id="PF20260">
    <property type="entry name" value="PUA_4"/>
    <property type="match status" value="1"/>
</dbReference>
<evidence type="ECO:0000256" key="2">
    <source>
        <dbReference type="ARBA" id="ARBA00005528"/>
    </source>
</evidence>
<dbReference type="STRING" id="140314.SAMN04488076_105103"/>
<comment type="function">
    <text evidence="10 12">Specifically methylates the N3 position of the uracil ring of uridine 1498 (m3U1498) in 16S rRNA. Acts on the fully assembled 30S ribosomal subunit.</text>
</comment>
<evidence type="ECO:0000256" key="5">
    <source>
        <dbReference type="ARBA" id="ARBA00022490"/>
    </source>
</evidence>
<evidence type="ECO:0000256" key="12">
    <source>
        <dbReference type="PIRNR" id="PIRNR015601"/>
    </source>
</evidence>
<keyword evidence="9 12" id="KW-0949">S-adenosyl-L-methionine</keyword>
<sequence>MQRYIIPPVSADYREEPLRLTDDLFHHMIHVMRMKQENRVYLADSTGISFIAEITDIANDTVTLKWVEDEGKSTEMPVQVTIACGLPKGDKLEFIVQKGTELGAHAFIPFAAKNSVVKWTPDKSAKKQQRLQKIAKEATEQSHRQIEPTVLPVQTLKELLAEAKKYTHVLIAYEEDAKSGESSALVETLSSIRKGDTLLFVFGPEGGFAPEEVEQFLQAGCKSCALGPRILRAETAPLYALSAVSYQIELRNGVKEND</sequence>
<dbReference type="FunFam" id="3.40.1280.10:FF:000020">
    <property type="entry name" value="Ribosomal RNA small subunit methyltransferase E"/>
    <property type="match status" value="1"/>
</dbReference>
<dbReference type="InterPro" id="IPR015947">
    <property type="entry name" value="PUA-like_sf"/>
</dbReference>
<organism evidence="15 16">
    <name type="scientific">Trichococcus palustris</name>
    <dbReference type="NCBI Taxonomy" id="140314"/>
    <lineage>
        <taxon>Bacteria</taxon>
        <taxon>Bacillati</taxon>
        <taxon>Bacillota</taxon>
        <taxon>Bacilli</taxon>
        <taxon>Lactobacillales</taxon>
        <taxon>Carnobacteriaceae</taxon>
        <taxon>Trichococcus</taxon>
    </lineage>
</organism>
<proteinExistence type="inferred from homology"/>
<evidence type="ECO:0000256" key="11">
    <source>
        <dbReference type="ARBA" id="ARBA00047944"/>
    </source>
</evidence>
<keyword evidence="7 12" id="KW-0489">Methyltransferase</keyword>
<dbReference type="CDD" id="cd18084">
    <property type="entry name" value="RsmE-like"/>
    <property type="match status" value="1"/>
</dbReference>
<dbReference type="NCBIfam" id="TIGR00046">
    <property type="entry name" value="RsmE family RNA methyltransferase"/>
    <property type="match status" value="1"/>
</dbReference>
<evidence type="ECO:0000313" key="16">
    <source>
        <dbReference type="Proteomes" id="UP000242754"/>
    </source>
</evidence>
<evidence type="ECO:0000256" key="3">
    <source>
        <dbReference type="ARBA" id="ARBA00012328"/>
    </source>
</evidence>
<comment type="similarity">
    <text evidence="2 12">Belongs to the RNA methyltransferase RsmE family.</text>
</comment>
<dbReference type="PIRSF" id="PIRSF015601">
    <property type="entry name" value="MTase_slr0722"/>
    <property type="match status" value="1"/>
</dbReference>
<dbReference type="InterPro" id="IPR029026">
    <property type="entry name" value="tRNA_m1G_MTases_N"/>
</dbReference>
<gene>
    <name evidence="15" type="ORF">Tpal_855</name>
</gene>
<feature type="domain" description="Ribosomal RNA small subunit methyltransferase E PUA-like" evidence="14">
    <location>
        <begin position="20"/>
        <end position="65"/>
    </location>
</feature>
<evidence type="ECO:0000259" key="13">
    <source>
        <dbReference type="Pfam" id="PF04452"/>
    </source>
</evidence>
<comment type="subcellular location">
    <subcellularLocation>
        <location evidence="1 12">Cytoplasm</location>
    </subcellularLocation>
</comment>
<keyword evidence="5 12" id="KW-0963">Cytoplasm</keyword>
<dbReference type="RefSeq" id="WP_087031859.1">
    <property type="nucleotide sequence ID" value="NZ_FJNE01000002.1"/>
</dbReference>
<protein>
    <recommendedName>
        <fullName evidence="4 12">Ribosomal RNA small subunit methyltransferase E</fullName>
        <ecNumber evidence="3 12">2.1.1.193</ecNumber>
    </recommendedName>
</protein>
<evidence type="ECO:0000259" key="14">
    <source>
        <dbReference type="Pfam" id="PF20260"/>
    </source>
</evidence>
<evidence type="ECO:0000256" key="7">
    <source>
        <dbReference type="ARBA" id="ARBA00022603"/>
    </source>
</evidence>
<dbReference type="OrthoDB" id="9815641at2"/>
<keyword evidence="6 12" id="KW-0698">rRNA processing</keyword>
<dbReference type="PANTHER" id="PTHR30027">
    <property type="entry name" value="RIBOSOMAL RNA SMALL SUBUNIT METHYLTRANSFERASE E"/>
    <property type="match status" value="1"/>
</dbReference>
<dbReference type="NCBIfam" id="NF008691">
    <property type="entry name" value="PRK11713.1-4"/>
    <property type="match status" value="1"/>
</dbReference>
<dbReference type="Proteomes" id="UP000242754">
    <property type="component" value="Unassembled WGS sequence"/>
</dbReference>
<dbReference type="InterPro" id="IPR029028">
    <property type="entry name" value="Alpha/beta_knot_MTases"/>
</dbReference>
<keyword evidence="8 12" id="KW-0808">Transferase</keyword>
<reference evidence="15 16" key="1">
    <citation type="submission" date="2016-02" db="EMBL/GenBank/DDBJ databases">
        <authorList>
            <person name="Wen L."/>
            <person name="He K."/>
            <person name="Yang H."/>
        </authorList>
    </citation>
    <scope>NUCLEOTIDE SEQUENCE [LARGE SCALE GENOMIC DNA]</scope>
    <source>
        <strain evidence="15">Trichococcus palustris</strain>
    </source>
</reference>
<dbReference type="AlphaFoldDB" id="A0A143YFH2"/>
<dbReference type="Pfam" id="PF04452">
    <property type="entry name" value="Methyltrans_RNA"/>
    <property type="match status" value="1"/>
</dbReference>
<evidence type="ECO:0000256" key="8">
    <source>
        <dbReference type="ARBA" id="ARBA00022679"/>
    </source>
</evidence>
<keyword evidence="16" id="KW-1185">Reference proteome</keyword>
<feature type="domain" description="Ribosomal RNA small subunit methyltransferase E methyltransferase" evidence="13">
    <location>
        <begin position="75"/>
        <end position="244"/>
    </location>
</feature>
<evidence type="ECO:0000256" key="9">
    <source>
        <dbReference type="ARBA" id="ARBA00022691"/>
    </source>
</evidence>
<dbReference type="GO" id="GO:0070042">
    <property type="term" value="F:rRNA (uridine-N3-)-methyltransferase activity"/>
    <property type="evidence" value="ECO:0007669"/>
    <property type="project" value="TreeGrafter"/>
</dbReference>
<dbReference type="SUPFAM" id="SSF75217">
    <property type="entry name" value="alpha/beta knot"/>
    <property type="match status" value="1"/>
</dbReference>
<dbReference type="EMBL" id="FJNE01000002">
    <property type="protein sequence ID" value="CZQ87125.1"/>
    <property type="molecule type" value="Genomic_DNA"/>
</dbReference>
<comment type="catalytic activity">
    <reaction evidence="11 12">
        <text>uridine(1498) in 16S rRNA + S-adenosyl-L-methionine = N(3)-methyluridine(1498) in 16S rRNA + S-adenosyl-L-homocysteine + H(+)</text>
        <dbReference type="Rhea" id="RHEA:42920"/>
        <dbReference type="Rhea" id="RHEA-COMP:10283"/>
        <dbReference type="Rhea" id="RHEA-COMP:10284"/>
        <dbReference type="ChEBI" id="CHEBI:15378"/>
        <dbReference type="ChEBI" id="CHEBI:57856"/>
        <dbReference type="ChEBI" id="CHEBI:59789"/>
        <dbReference type="ChEBI" id="CHEBI:65315"/>
        <dbReference type="ChEBI" id="CHEBI:74502"/>
        <dbReference type="EC" id="2.1.1.193"/>
    </reaction>
</comment>
<dbReference type="GO" id="GO:0070475">
    <property type="term" value="P:rRNA base methylation"/>
    <property type="evidence" value="ECO:0007669"/>
    <property type="project" value="TreeGrafter"/>
</dbReference>
<dbReference type="InterPro" id="IPR046886">
    <property type="entry name" value="RsmE_MTase_dom"/>
</dbReference>
<evidence type="ECO:0000256" key="1">
    <source>
        <dbReference type="ARBA" id="ARBA00004496"/>
    </source>
</evidence>
<evidence type="ECO:0000256" key="10">
    <source>
        <dbReference type="ARBA" id="ARBA00025699"/>
    </source>
</evidence>
<dbReference type="GO" id="GO:0005737">
    <property type="term" value="C:cytoplasm"/>
    <property type="evidence" value="ECO:0007669"/>
    <property type="project" value="UniProtKB-SubCell"/>
</dbReference>
<name>A0A143YFH2_9LACT</name>
<accession>A0A143YFH2</accession>